<evidence type="ECO:0000256" key="2">
    <source>
        <dbReference type="ARBA" id="ARBA00007639"/>
    </source>
</evidence>
<dbReference type="EMBL" id="VSSQ01016718">
    <property type="protein sequence ID" value="MPM58351.1"/>
    <property type="molecule type" value="Genomic_DNA"/>
</dbReference>
<reference evidence="5" key="1">
    <citation type="submission" date="2019-08" db="EMBL/GenBank/DDBJ databases">
        <authorList>
            <person name="Kucharzyk K."/>
            <person name="Murdoch R.W."/>
            <person name="Higgins S."/>
            <person name="Loffler F."/>
        </authorList>
    </citation>
    <scope>NUCLEOTIDE SEQUENCE</scope>
</reference>
<protein>
    <recommendedName>
        <fullName evidence="4">Periplasmic binding protein domain-containing protein</fullName>
    </recommendedName>
</protein>
<dbReference type="PANTHER" id="PTHR46847">
    <property type="entry name" value="D-ALLOSE-BINDING PERIPLASMIC PROTEIN-RELATED"/>
    <property type="match status" value="1"/>
</dbReference>
<evidence type="ECO:0000256" key="3">
    <source>
        <dbReference type="ARBA" id="ARBA00022729"/>
    </source>
</evidence>
<name>A0A645B1B4_9ZZZZ</name>
<dbReference type="PANTHER" id="PTHR46847:SF1">
    <property type="entry name" value="D-ALLOSE-BINDING PERIPLASMIC PROTEIN-RELATED"/>
    <property type="match status" value="1"/>
</dbReference>
<sequence>MKKQMVLILTVLLVISMTLPLYSQGTKEAAVDTSQYVYETKGPTGEAPTDYSKVVLTAAEKDAVKKANYKVAILMHESSDWVNAVIAGARSMSAELNMNVVAVTDAGQDPNKQRTDIETTLALNPDIIITLVLDPVSGSVALKQAVDKGVKVVLISNLPSNFTHGKDYAGIVTDDLFQMGKSVADMIGKYLNGKGEVALMFHDANYYVTNQRDQAVEAVLRRDYPNIKIVAKRGIVNANDSETLASAILTQYPNVNAIYAPWDVLAEGVVAAARTAGNKNVGVFTIDLGANNAMDMAKGGNMKGVVADLPYVLGESLVKMGALSMLGKETPAFVTVPAISITKENISAAWKQSLNRDLPSEIAQALK</sequence>
<dbReference type="InterPro" id="IPR028082">
    <property type="entry name" value="Peripla_BP_I"/>
</dbReference>
<dbReference type="Gene3D" id="3.40.50.2300">
    <property type="match status" value="2"/>
</dbReference>
<dbReference type="AlphaFoldDB" id="A0A645B1B4"/>
<keyword evidence="3" id="KW-0732">Signal</keyword>
<dbReference type="SUPFAM" id="SSF53822">
    <property type="entry name" value="Periplasmic binding protein-like I"/>
    <property type="match status" value="1"/>
</dbReference>
<comment type="similarity">
    <text evidence="2">Belongs to the bacterial solute-binding protein 2 family.</text>
</comment>
<gene>
    <name evidence="5" type="ORF">SDC9_105182</name>
</gene>
<dbReference type="InterPro" id="IPR025997">
    <property type="entry name" value="SBP_2_dom"/>
</dbReference>
<proteinExistence type="inferred from homology"/>
<evidence type="ECO:0000256" key="1">
    <source>
        <dbReference type="ARBA" id="ARBA00004196"/>
    </source>
</evidence>
<dbReference type="GO" id="GO:0030246">
    <property type="term" value="F:carbohydrate binding"/>
    <property type="evidence" value="ECO:0007669"/>
    <property type="project" value="UniProtKB-ARBA"/>
</dbReference>
<feature type="domain" description="Periplasmic binding protein" evidence="4">
    <location>
        <begin position="73"/>
        <end position="328"/>
    </location>
</feature>
<evidence type="ECO:0000259" key="4">
    <source>
        <dbReference type="Pfam" id="PF13407"/>
    </source>
</evidence>
<evidence type="ECO:0000313" key="5">
    <source>
        <dbReference type="EMBL" id="MPM58351.1"/>
    </source>
</evidence>
<dbReference type="Pfam" id="PF13407">
    <property type="entry name" value="Peripla_BP_4"/>
    <property type="match status" value="1"/>
</dbReference>
<comment type="caution">
    <text evidence="5">The sequence shown here is derived from an EMBL/GenBank/DDBJ whole genome shotgun (WGS) entry which is preliminary data.</text>
</comment>
<dbReference type="GO" id="GO:0030313">
    <property type="term" value="C:cell envelope"/>
    <property type="evidence" value="ECO:0007669"/>
    <property type="project" value="UniProtKB-SubCell"/>
</dbReference>
<accession>A0A645B1B4</accession>
<organism evidence="5">
    <name type="scientific">bioreactor metagenome</name>
    <dbReference type="NCBI Taxonomy" id="1076179"/>
    <lineage>
        <taxon>unclassified sequences</taxon>
        <taxon>metagenomes</taxon>
        <taxon>ecological metagenomes</taxon>
    </lineage>
</organism>
<dbReference type="CDD" id="cd06316">
    <property type="entry name" value="PBP1_ABC_sugar_binding-like"/>
    <property type="match status" value="1"/>
</dbReference>
<comment type="subcellular location">
    <subcellularLocation>
        <location evidence="1">Cell envelope</location>
    </subcellularLocation>
</comment>